<reference evidence="1" key="1">
    <citation type="submission" date="2021-04" db="EMBL/GenBank/DDBJ databases">
        <authorList>
            <person name="Tunstrom K."/>
        </authorList>
    </citation>
    <scope>NUCLEOTIDE SEQUENCE</scope>
</reference>
<proteinExistence type="predicted"/>
<comment type="caution">
    <text evidence="1">The sequence shown here is derived from an EMBL/GenBank/DDBJ whole genome shotgun (WGS) entry which is preliminary data.</text>
</comment>
<sequence length="365" mass="42140">MPSTSNENVYRNNLQMFLWSNISHVLYNPDSLSKICITVINNNMISLINYTTPLSPNDVHLLSKNRKGDKENLPFIVINDNDLPPCLQSTNQTNVTITSNVKLDCKERKTQKNLRIQIDAGAKVITQSALKMKLFTRDKINKINNDSSVTDKNNEYINMQKEENTTRKRKSMTRTTCVKREKRSKINKIKTKSRKTTSVNKKKFKKTISESSSEISDFQLSIAESDDSEYETLNDYIKICLQDQSEKENLEPDIPFGISDIEYFTGNVDNLNEGDWLIAKFATKKSVKHFVGRILFIRNNIPTIEFLRKVKNTANSKRLTFTYPPVKDIYEMLHVDDVVLVLPQPIITRRGQVMFEVDFSSYNIQ</sequence>
<evidence type="ECO:0000313" key="1">
    <source>
        <dbReference type="EMBL" id="CAG4978185.1"/>
    </source>
</evidence>
<dbReference type="AlphaFoldDB" id="A0A8S3WS62"/>
<protein>
    <submittedName>
        <fullName evidence="1">(apollo) hypothetical protein</fullName>
    </submittedName>
</protein>
<dbReference type="EMBL" id="CAJQZP010000693">
    <property type="protein sequence ID" value="CAG4978185.1"/>
    <property type="molecule type" value="Genomic_DNA"/>
</dbReference>
<dbReference type="OrthoDB" id="10072016at2759"/>
<dbReference type="Proteomes" id="UP000691718">
    <property type="component" value="Unassembled WGS sequence"/>
</dbReference>
<organism evidence="1 2">
    <name type="scientific">Parnassius apollo</name>
    <name type="common">Apollo butterfly</name>
    <name type="synonym">Papilio apollo</name>
    <dbReference type="NCBI Taxonomy" id="110799"/>
    <lineage>
        <taxon>Eukaryota</taxon>
        <taxon>Metazoa</taxon>
        <taxon>Ecdysozoa</taxon>
        <taxon>Arthropoda</taxon>
        <taxon>Hexapoda</taxon>
        <taxon>Insecta</taxon>
        <taxon>Pterygota</taxon>
        <taxon>Neoptera</taxon>
        <taxon>Endopterygota</taxon>
        <taxon>Lepidoptera</taxon>
        <taxon>Glossata</taxon>
        <taxon>Ditrysia</taxon>
        <taxon>Papilionoidea</taxon>
        <taxon>Papilionidae</taxon>
        <taxon>Parnassiinae</taxon>
        <taxon>Parnassini</taxon>
        <taxon>Parnassius</taxon>
        <taxon>Parnassius</taxon>
    </lineage>
</organism>
<gene>
    <name evidence="1" type="ORF">PAPOLLO_LOCUS9571</name>
</gene>
<name>A0A8S3WS62_PARAO</name>
<accession>A0A8S3WS62</accession>
<keyword evidence="2" id="KW-1185">Reference proteome</keyword>
<evidence type="ECO:0000313" key="2">
    <source>
        <dbReference type="Proteomes" id="UP000691718"/>
    </source>
</evidence>